<dbReference type="Pfam" id="PF00528">
    <property type="entry name" value="BPD_transp_1"/>
    <property type="match status" value="1"/>
</dbReference>
<evidence type="ECO:0000313" key="10">
    <source>
        <dbReference type="Proteomes" id="UP000032287"/>
    </source>
</evidence>
<feature type="transmembrane region" description="Helical" evidence="7">
    <location>
        <begin position="183"/>
        <end position="205"/>
    </location>
</feature>
<feature type="domain" description="ABC transmembrane type-1" evidence="8">
    <location>
        <begin position="95"/>
        <end position="305"/>
    </location>
</feature>
<dbReference type="PANTHER" id="PTHR43163:SF6">
    <property type="entry name" value="DIPEPTIDE TRANSPORT SYSTEM PERMEASE PROTEIN DPPB-RELATED"/>
    <property type="match status" value="1"/>
</dbReference>
<keyword evidence="2 7" id="KW-0813">Transport</keyword>
<evidence type="ECO:0000256" key="3">
    <source>
        <dbReference type="ARBA" id="ARBA00022475"/>
    </source>
</evidence>
<dbReference type="PANTHER" id="PTHR43163">
    <property type="entry name" value="DIPEPTIDE TRANSPORT SYSTEM PERMEASE PROTEIN DPPB-RELATED"/>
    <property type="match status" value="1"/>
</dbReference>
<sequence length="319" mass="34989">MWKTILRRLLIMIPQLFIVSVLVFFLAKLMPGDPFSGKFGPNTDPAQIAALRKAAGLDDPWTVQYARWIGNAVHGNFGDSFQLKQPVARVIGARLGNTVWLSLLALIGTYVTAITMALVAARRENSRTDHALVVYNSLIYSLPAYLFYLFGIFVFGYTLGWFPTSGTVSADANGFFPVLGSRLYHMILPALIVALISTTSTFSYLRSGILDESKQDYVKLARAKGVPEDRIFSRHVLRNAFLPIASTMGYAITGIFGGMIIAETIFSFPGIGSLFVQSVLTRDYPVVTTLVLFNGVLAVLGGLFSDIIMSAVDPRIRIS</sequence>
<dbReference type="InterPro" id="IPR000515">
    <property type="entry name" value="MetI-like"/>
</dbReference>
<dbReference type="GO" id="GO:0055085">
    <property type="term" value="P:transmembrane transport"/>
    <property type="evidence" value="ECO:0007669"/>
    <property type="project" value="InterPro"/>
</dbReference>
<protein>
    <submittedName>
        <fullName evidence="9">GsiC_1 protein</fullName>
    </submittedName>
</protein>
<dbReference type="STRING" id="137591.AO080_01280"/>
<feature type="transmembrane region" description="Helical" evidence="7">
    <location>
        <begin position="99"/>
        <end position="121"/>
    </location>
</feature>
<dbReference type="Gene3D" id="1.10.3720.10">
    <property type="entry name" value="MetI-like"/>
    <property type="match status" value="1"/>
</dbReference>
<dbReference type="AlphaFoldDB" id="A0A0D1JJS3"/>
<dbReference type="GO" id="GO:0005886">
    <property type="term" value="C:plasma membrane"/>
    <property type="evidence" value="ECO:0007669"/>
    <property type="project" value="UniProtKB-SubCell"/>
</dbReference>
<dbReference type="PATRIC" id="fig|137591.25.peg.657"/>
<keyword evidence="6 7" id="KW-0472">Membrane</keyword>
<evidence type="ECO:0000256" key="4">
    <source>
        <dbReference type="ARBA" id="ARBA00022692"/>
    </source>
</evidence>
<feature type="transmembrane region" description="Helical" evidence="7">
    <location>
        <begin position="9"/>
        <end position="27"/>
    </location>
</feature>
<evidence type="ECO:0000256" key="7">
    <source>
        <dbReference type="RuleBase" id="RU363032"/>
    </source>
</evidence>
<dbReference type="eggNOG" id="COG0601">
    <property type="taxonomic scope" value="Bacteria"/>
</dbReference>
<keyword evidence="4 7" id="KW-0812">Transmembrane</keyword>
<feature type="transmembrane region" description="Helical" evidence="7">
    <location>
        <begin position="240"/>
        <end position="266"/>
    </location>
</feature>
<gene>
    <name evidence="9" type="primary">gsiC_1</name>
    <name evidence="9" type="ORF">QX99_00684</name>
</gene>
<keyword evidence="3" id="KW-1003">Cell membrane</keyword>
<dbReference type="InterPro" id="IPR045621">
    <property type="entry name" value="BPD_transp_1_N"/>
</dbReference>
<comment type="caution">
    <text evidence="9">The sequence shown here is derived from an EMBL/GenBank/DDBJ whole genome shotgun (WGS) entry which is preliminary data.</text>
</comment>
<dbReference type="SUPFAM" id="SSF161098">
    <property type="entry name" value="MetI-like"/>
    <property type="match status" value="1"/>
</dbReference>
<evidence type="ECO:0000256" key="1">
    <source>
        <dbReference type="ARBA" id="ARBA00004651"/>
    </source>
</evidence>
<evidence type="ECO:0000313" key="9">
    <source>
        <dbReference type="EMBL" id="KIU21603.1"/>
    </source>
</evidence>
<name>A0A0D1JJS3_9LACO</name>
<comment type="subcellular location">
    <subcellularLocation>
        <location evidence="1 7">Cell membrane</location>
        <topology evidence="1 7">Multi-pass membrane protein</topology>
    </subcellularLocation>
</comment>
<evidence type="ECO:0000256" key="5">
    <source>
        <dbReference type="ARBA" id="ARBA00022989"/>
    </source>
</evidence>
<keyword evidence="5 7" id="KW-1133">Transmembrane helix</keyword>
<dbReference type="InterPro" id="IPR035906">
    <property type="entry name" value="MetI-like_sf"/>
</dbReference>
<feature type="transmembrane region" description="Helical" evidence="7">
    <location>
        <begin position="286"/>
        <end position="309"/>
    </location>
</feature>
<keyword evidence="10" id="KW-1185">Reference proteome</keyword>
<dbReference type="EMBL" id="JWHU01000007">
    <property type="protein sequence ID" value="KIU21603.1"/>
    <property type="molecule type" value="Genomic_DNA"/>
</dbReference>
<evidence type="ECO:0000256" key="2">
    <source>
        <dbReference type="ARBA" id="ARBA00022448"/>
    </source>
</evidence>
<dbReference type="Proteomes" id="UP000032287">
    <property type="component" value="Unassembled WGS sequence"/>
</dbReference>
<dbReference type="Pfam" id="PF19300">
    <property type="entry name" value="BPD_transp_1_N"/>
    <property type="match status" value="1"/>
</dbReference>
<evidence type="ECO:0000256" key="6">
    <source>
        <dbReference type="ARBA" id="ARBA00023136"/>
    </source>
</evidence>
<reference evidence="9 10" key="1">
    <citation type="journal article" date="2015" name="Microbiology (Mosc.)">
        <title>Genomics of the Weissella cibaria species with an examination of its metabolic traits.</title>
        <authorList>
            <person name="Lynch K.M."/>
            <person name="Lucid A."/>
            <person name="Arendt E.K."/>
            <person name="Sleator R.D."/>
            <person name="Lucey B."/>
            <person name="Coffey A."/>
        </authorList>
    </citation>
    <scope>NUCLEOTIDE SEQUENCE [LARGE SCALE GENOMIC DNA]</scope>
    <source>
        <strain evidence="9 10">MG1</strain>
    </source>
</reference>
<accession>A0A0D1JJS3</accession>
<evidence type="ECO:0000259" key="8">
    <source>
        <dbReference type="PROSITE" id="PS50928"/>
    </source>
</evidence>
<organism evidence="9 10">
    <name type="scientific">Weissella cibaria</name>
    <dbReference type="NCBI Taxonomy" id="137591"/>
    <lineage>
        <taxon>Bacteria</taxon>
        <taxon>Bacillati</taxon>
        <taxon>Bacillota</taxon>
        <taxon>Bacilli</taxon>
        <taxon>Lactobacillales</taxon>
        <taxon>Lactobacillaceae</taxon>
        <taxon>Weissella</taxon>
    </lineage>
</organism>
<feature type="transmembrane region" description="Helical" evidence="7">
    <location>
        <begin position="142"/>
        <end position="163"/>
    </location>
</feature>
<comment type="similarity">
    <text evidence="7">Belongs to the binding-protein-dependent transport system permease family.</text>
</comment>
<dbReference type="RefSeq" id="WP_043710924.1">
    <property type="nucleotide sequence ID" value="NZ_JALOCT010000007.1"/>
</dbReference>
<dbReference type="CDD" id="cd06261">
    <property type="entry name" value="TM_PBP2"/>
    <property type="match status" value="1"/>
</dbReference>
<dbReference type="PROSITE" id="PS50928">
    <property type="entry name" value="ABC_TM1"/>
    <property type="match status" value="1"/>
</dbReference>
<proteinExistence type="inferred from homology"/>